<dbReference type="AlphaFoldDB" id="W4KII8"/>
<sequence>MYELADASDDHHNHHDGHARHHHHHDHDSNDTDGASLVHANAAHFDAEANATDDSPMRLEVARRLARALRAAYAFDEDATTVMDYACGTGLVSRALAPHARVLVGVDVSQGAVDRYNLRVANQGIPPAEMRAVCAELRGDAQELAALGGERFDVVISGSHVGSMILPPARRSVLFCFVLGRVVSRRGKCTMAYHHFADIAETTRVLAFFLKPGGSLLVADIMKRTKPAPGGLSSGSGSGAGAGEEPDEVIPKRYHHIVAHTAGLGEADMRGAFEGAGLEAFAFRTAARARTWGSGKEVDFFVASGVKPLEDAGQALST</sequence>
<feature type="domain" description="Methyltransferase" evidence="2">
    <location>
        <begin position="82"/>
        <end position="159"/>
    </location>
</feature>
<dbReference type="OrthoDB" id="3647at2759"/>
<organism evidence="3 4">
    <name type="scientific">Heterobasidion irregulare (strain TC 32-1)</name>
    <dbReference type="NCBI Taxonomy" id="747525"/>
    <lineage>
        <taxon>Eukaryota</taxon>
        <taxon>Fungi</taxon>
        <taxon>Dikarya</taxon>
        <taxon>Basidiomycota</taxon>
        <taxon>Agaricomycotina</taxon>
        <taxon>Agaricomycetes</taxon>
        <taxon>Russulales</taxon>
        <taxon>Bondarzewiaceae</taxon>
        <taxon>Heterobasidion</taxon>
        <taxon>Heterobasidion annosum species complex</taxon>
    </lineage>
</organism>
<dbReference type="Gene3D" id="3.40.50.150">
    <property type="entry name" value="Vaccinia Virus protein VP39"/>
    <property type="match status" value="1"/>
</dbReference>
<dbReference type="KEGG" id="hir:HETIRDRAFT_407374"/>
<dbReference type="RefSeq" id="XP_009542017.1">
    <property type="nucleotide sequence ID" value="XM_009543722.1"/>
</dbReference>
<dbReference type="InParanoid" id="W4KII8"/>
<dbReference type="PANTHER" id="PTHR43464:SF23">
    <property type="entry name" value="JUVENILE HORMONE ACID O-METHYLTRANSFERASE"/>
    <property type="match status" value="1"/>
</dbReference>
<dbReference type="GeneID" id="20672592"/>
<keyword evidence="4" id="KW-1185">Reference proteome</keyword>
<dbReference type="Proteomes" id="UP000030671">
    <property type="component" value="Unassembled WGS sequence"/>
</dbReference>
<name>W4KII8_HETIT</name>
<feature type="region of interest" description="Disordered" evidence="1">
    <location>
        <begin position="1"/>
        <end position="35"/>
    </location>
</feature>
<dbReference type="CDD" id="cd02440">
    <property type="entry name" value="AdoMet_MTases"/>
    <property type="match status" value="1"/>
</dbReference>
<protein>
    <recommendedName>
        <fullName evidence="2">Methyltransferase domain-containing protein</fullName>
    </recommendedName>
</protein>
<reference evidence="3 4" key="1">
    <citation type="journal article" date="2012" name="New Phytol.">
        <title>Insight into trade-off between wood decay and parasitism from the genome of a fungal forest pathogen.</title>
        <authorList>
            <person name="Olson A."/>
            <person name="Aerts A."/>
            <person name="Asiegbu F."/>
            <person name="Belbahri L."/>
            <person name="Bouzid O."/>
            <person name="Broberg A."/>
            <person name="Canback B."/>
            <person name="Coutinho P.M."/>
            <person name="Cullen D."/>
            <person name="Dalman K."/>
            <person name="Deflorio G."/>
            <person name="van Diepen L.T."/>
            <person name="Dunand C."/>
            <person name="Duplessis S."/>
            <person name="Durling M."/>
            <person name="Gonthier P."/>
            <person name="Grimwood J."/>
            <person name="Fossdal C.G."/>
            <person name="Hansson D."/>
            <person name="Henrissat B."/>
            <person name="Hietala A."/>
            <person name="Himmelstrand K."/>
            <person name="Hoffmeister D."/>
            <person name="Hogberg N."/>
            <person name="James T.Y."/>
            <person name="Karlsson M."/>
            <person name="Kohler A."/>
            <person name="Kues U."/>
            <person name="Lee Y.H."/>
            <person name="Lin Y.C."/>
            <person name="Lind M."/>
            <person name="Lindquist E."/>
            <person name="Lombard V."/>
            <person name="Lucas S."/>
            <person name="Lunden K."/>
            <person name="Morin E."/>
            <person name="Murat C."/>
            <person name="Park J."/>
            <person name="Raffaello T."/>
            <person name="Rouze P."/>
            <person name="Salamov A."/>
            <person name="Schmutz J."/>
            <person name="Solheim H."/>
            <person name="Stahlberg J."/>
            <person name="Velez H."/>
            <person name="de Vries R.P."/>
            <person name="Wiebenga A."/>
            <person name="Woodward S."/>
            <person name="Yakovlev I."/>
            <person name="Garbelotto M."/>
            <person name="Martin F."/>
            <person name="Grigoriev I.V."/>
            <person name="Stenlid J."/>
        </authorList>
    </citation>
    <scope>NUCLEOTIDE SEQUENCE [LARGE SCALE GENOMIC DNA]</scope>
    <source>
        <strain evidence="3 4">TC 32-1</strain>
    </source>
</reference>
<dbReference type="HOGENOM" id="CLU_037990_1_1_1"/>
<dbReference type="GO" id="GO:0010420">
    <property type="term" value="F:polyprenyldihydroxybenzoate methyltransferase activity"/>
    <property type="evidence" value="ECO:0007669"/>
    <property type="project" value="TreeGrafter"/>
</dbReference>
<gene>
    <name evidence="3" type="ORF">HETIRDRAFT_407374</name>
</gene>
<dbReference type="EMBL" id="KI925455">
    <property type="protein sequence ID" value="ETW85135.1"/>
    <property type="molecule type" value="Genomic_DNA"/>
</dbReference>
<dbReference type="InterPro" id="IPR029063">
    <property type="entry name" value="SAM-dependent_MTases_sf"/>
</dbReference>
<dbReference type="SUPFAM" id="SSF53335">
    <property type="entry name" value="S-adenosyl-L-methionine-dependent methyltransferases"/>
    <property type="match status" value="1"/>
</dbReference>
<evidence type="ECO:0000256" key="1">
    <source>
        <dbReference type="SAM" id="MobiDB-lite"/>
    </source>
</evidence>
<evidence type="ECO:0000259" key="2">
    <source>
        <dbReference type="Pfam" id="PF13649"/>
    </source>
</evidence>
<evidence type="ECO:0000313" key="4">
    <source>
        <dbReference type="Proteomes" id="UP000030671"/>
    </source>
</evidence>
<accession>W4KII8</accession>
<dbReference type="eggNOG" id="KOG1270">
    <property type="taxonomic scope" value="Eukaryota"/>
</dbReference>
<evidence type="ECO:0000313" key="3">
    <source>
        <dbReference type="EMBL" id="ETW85135.1"/>
    </source>
</evidence>
<dbReference type="Pfam" id="PF13649">
    <property type="entry name" value="Methyltransf_25"/>
    <property type="match status" value="1"/>
</dbReference>
<proteinExistence type="predicted"/>
<dbReference type="STRING" id="747525.W4KII8"/>
<dbReference type="InterPro" id="IPR041698">
    <property type="entry name" value="Methyltransf_25"/>
</dbReference>
<dbReference type="PANTHER" id="PTHR43464">
    <property type="entry name" value="METHYLTRANSFERASE"/>
    <property type="match status" value="1"/>
</dbReference>
<feature type="compositionally biased region" description="Basic residues" evidence="1">
    <location>
        <begin position="14"/>
        <end position="25"/>
    </location>
</feature>